<dbReference type="InterPro" id="IPR038071">
    <property type="entry name" value="UROD/MetE-like_sf"/>
</dbReference>
<gene>
    <name evidence="1" type="ORF">SAMN05444817_10247</name>
</gene>
<sequence length="292" mass="31695">MTAFGLGPLPGTDLVHAADVVLSETPTPHIPQLPARGVGSDAVGRTAAILPLSLDIGPRSWRVTRRPQIATMRARDQFERDLDLLEELWAGKLAADGAIKVQLVGPWTLATQIEMAHGHQMITDRGATRDIAEALLHGVGEHRRDVEKRFGVRTLLQLDEPMLGRVRRGAVTGATNYEEIPAVPDERVMDVLGQFGEYLLHAPEPLYGADWFTVDLAGDVDLDGLAGALDRGARIAVPVMEPREVFRIFDRLQIDPALSPIDVYAEPGPTLHATAANYRAATEMAEAVAMAD</sequence>
<dbReference type="EMBL" id="FTOF01000002">
    <property type="protein sequence ID" value="SIS40484.1"/>
    <property type="molecule type" value="Genomic_DNA"/>
</dbReference>
<organism evidence="1 2">
    <name type="scientific">Corynebacterium appendicis CIP 107643</name>
    <dbReference type="NCBI Taxonomy" id="1161099"/>
    <lineage>
        <taxon>Bacteria</taxon>
        <taxon>Bacillati</taxon>
        <taxon>Actinomycetota</taxon>
        <taxon>Actinomycetes</taxon>
        <taxon>Mycobacteriales</taxon>
        <taxon>Corynebacteriaceae</taxon>
        <taxon>Corynebacterium</taxon>
    </lineage>
</organism>
<dbReference type="STRING" id="1161099.SAMN05444817_10247"/>
<reference evidence="2" key="1">
    <citation type="submission" date="2017-01" db="EMBL/GenBank/DDBJ databases">
        <authorList>
            <person name="Varghese N."/>
            <person name="Submissions S."/>
        </authorList>
    </citation>
    <scope>NUCLEOTIDE SEQUENCE [LARGE SCALE GENOMIC DNA]</scope>
    <source>
        <strain evidence="2">DSM 44531</strain>
    </source>
</reference>
<evidence type="ECO:0008006" key="3">
    <source>
        <dbReference type="Google" id="ProtNLM"/>
    </source>
</evidence>
<protein>
    <recommendedName>
        <fullName evidence="3">Cobalamin-independent synthase, Catalytic domain</fullName>
    </recommendedName>
</protein>
<evidence type="ECO:0000313" key="2">
    <source>
        <dbReference type="Proteomes" id="UP000186292"/>
    </source>
</evidence>
<dbReference type="AlphaFoldDB" id="A0A1N7ITT4"/>
<keyword evidence="2" id="KW-1185">Reference proteome</keyword>
<dbReference type="SUPFAM" id="SSF51726">
    <property type="entry name" value="UROD/MetE-like"/>
    <property type="match status" value="1"/>
</dbReference>
<dbReference type="OrthoDB" id="5242426at2"/>
<accession>A0A1N7ITT4</accession>
<dbReference type="Proteomes" id="UP000186292">
    <property type="component" value="Unassembled WGS sequence"/>
</dbReference>
<evidence type="ECO:0000313" key="1">
    <source>
        <dbReference type="EMBL" id="SIS40484.1"/>
    </source>
</evidence>
<proteinExistence type="predicted"/>
<name>A0A1N7ITT4_9CORY</name>